<protein>
    <submittedName>
        <fullName evidence="1">Uncharacterized protein</fullName>
    </submittedName>
</protein>
<name>A0ABX1X366_9BACL</name>
<sequence>MYIRFHGNYSSPKTKQPYGIFVVIYHLFRDDKLTESDSKLYLDTKEWFEQNLPNPPFYDDNNSVNAVTWFKDGNKTPEMIIHLEPFINIAKKYNVEIIKSISKELPGILIYEDEYQVGIVHPCTNGNDSLMTKFGLSILHD</sequence>
<proteinExistence type="predicted"/>
<dbReference type="EMBL" id="WHNY01000004">
    <property type="protein sequence ID" value="NOU62581.1"/>
    <property type="molecule type" value="Genomic_DNA"/>
</dbReference>
<keyword evidence="2" id="KW-1185">Reference proteome</keyword>
<evidence type="ECO:0000313" key="1">
    <source>
        <dbReference type="EMBL" id="NOU62581.1"/>
    </source>
</evidence>
<dbReference type="Proteomes" id="UP000653578">
    <property type="component" value="Unassembled WGS sequence"/>
</dbReference>
<accession>A0ABX1X366</accession>
<gene>
    <name evidence="1" type="ORF">GC096_00795</name>
</gene>
<dbReference type="RefSeq" id="WP_171628398.1">
    <property type="nucleotide sequence ID" value="NZ_WHNY01000004.1"/>
</dbReference>
<evidence type="ECO:0000313" key="2">
    <source>
        <dbReference type="Proteomes" id="UP000653578"/>
    </source>
</evidence>
<organism evidence="1 2">
    <name type="scientific">Paenibacillus plantarum</name>
    <dbReference type="NCBI Taxonomy" id="2654975"/>
    <lineage>
        <taxon>Bacteria</taxon>
        <taxon>Bacillati</taxon>
        <taxon>Bacillota</taxon>
        <taxon>Bacilli</taxon>
        <taxon>Bacillales</taxon>
        <taxon>Paenibacillaceae</taxon>
        <taxon>Paenibacillus</taxon>
    </lineage>
</organism>
<comment type="caution">
    <text evidence="1">The sequence shown here is derived from an EMBL/GenBank/DDBJ whole genome shotgun (WGS) entry which is preliminary data.</text>
</comment>
<reference evidence="1 2" key="1">
    <citation type="submission" date="2019-10" db="EMBL/GenBank/DDBJ databases">
        <title>Description of Paenibacillus humi sp. nov.</title>
        <authorList>
            <person name="Carlier A."/>
            <person name="Qi S."/>
        </authorList>
    </citation>
    <scope>NUCLEOTIDE SEQUENCE [LARGE SCALE GENOMIC DNA]</scope>
    <source>
        <strain evidence="1 2">LMG 31461</strain>
    </source>
</reference>